<keyword evidence="2" id="KW-1185">Reference proteome</keyword>
<proteinExistence type="predicted"/>
<comment type="caution">
    <text evidence="1">The sequence shown here is derived from an EMBL/GenBank/DDBJ whole genome shotgun (WGS) entry which is preliminary data.</text>
</comment>
<evidence type="ECO:0000313" key="1">
    <source>
        <dbReference type="EMBL" id="KAJ4492453.1"/>
    </source>
</evidence>
<sequence>MEHTFLMRGGDDATLTFDEEKAGKKPRETCTVFPVSTMHASNLCIKMGQTAHTCSRRAPLIIGTDYVQLRARKYGSCNVRFPCPDAALNHHESFIEISPLPLLILALKAESYKRVRSNEFSHVRQDLGILAI</sequence>
<organism evidence="1 2">
    <name type="scientific">Lentinula lateritia</name>
    <dbReference type="NCBI Taxonomy" id="40482"/>
    <lineage>
        <taxon>Eukaryota</taxon>
        <taxon>Fungi</taxon>
        <taxon>Dikarya</taxon>
        <taxon>Basidiomycota</taxon>
        <taxon>Agaricomycotina</taxon>
        <taxon>Agaricomycetes</taxon>
        <taxon>Agaricomycetidae</taxon>
        <taxon>Agaricales</taxon>
        <taxon>Marasmiineae</taxon>
        <taxon>Omphalotaceae</taxon>
        <taxon>Lentinula</taxon>
    </lineage>
</organism>
<name>A0ABQ8VFP0_9AGAR</name>
<dbReference type="Proteomes" id="UP001150217">
    <property type="component" value="Unassembled WGS sequence"/>
</dbReference>
<accession>A0ABQ8VFP0</accession>
<protein>
    <submittedName>
        <fullName evidence="1">Uncharacterized protein</fullName>
    </submittedName>
</protein>
<evidence type="ECO:0000313" key="2">
    <source>
        <dbReference type="Proteomes" id="UP001150217"/>
    </source>
</evidence>
<reference evidence="1" key="1">
    <citation type="submission" date="2022-08" db="EMBL/GenBank/DDBJ databases">
        <title>A Global Phylogenomic Analysis of the Shiitake Genus Lentinula.</title>
        <authorList>
            <consortium name="DOE Joint Genome Institute"/>
            <person name="Sierra-Patev S."/>
            <person name="Min B."/>
            <person name="Naranjo-Ortiz M."/>
            <person name="Looney B."/>
            <person name="Konkel Z."/>
            <person name="Slot J.C."/>
            <person name="Sakamoto Y."/>
            <person name="Steenwyk J.L."/>
            <person name="Rokas A."/>
            <person name="Carro J."/>
            <person name="Camarero S."/>
            <person name="Ferreira P."/>
            <person name="Molpeceres G."/>
            <person name="Ruiz-Duenas F.J."/>
            <person name="Serrano A."/>
            <person name="Henrissat B."/>
            <person name="Drula E."/>
            <person name="Hughes K.W."/>
            <person name="Mata J.L."/>
            <person name="Ishikawa N.K."/>
            <person name="Vargas-Isla R."/>
            <person name="Ushijima S."/>
            <person name="Smith C.A."/>
            <person name="Ahrendt S."/>
            <person name="Andreopoulos W."/>
            <person name="He G."/>
            <person name="Labutti K."/>
            <person name="Lipzen A."/>
            <person name="Ng V."/>
            <person name="Riley R."/>
            <person name="Sandor L."/>
            <person name="Barry K."/>
            <person name="Martinez A.T."/>
            <person name="Xiao Y."/>
            <person name="Gibbons J.G."/>
            <person name="Terashima K."/>
            <person name="Grigoriev I.V."/>
            <person name="Hibbett D.S."/>
        </authorList>
    </citation>
    <scope>NUCLEOTIDE SEQUENCE</scope>
    <source>
        <strain evidence="1">RHP3577 ss4</strain>
    </source>
</reference>
<gene>
    <name evidence="1" type="ORF">C8R41DRAFT_919759</name>
</gene>
<dbReference type="EMBL" id="JANVFT010000037">
    <property type="protein sequence ID" value="KAJ4492453.1"/>
    <property type="molecule type" value="Genomic_DNA"/>
</dbReference>